<dbReference type="EC" id="2.7.7.2" evidence="3"/>
<evidence type="ECO:0000256" key="4">
    <source>
        <dbReference type="ARBA" id="ARBA00022630"/>
    </source>
</evidence>
<reference evidence="13 14" key="1">
    <citation type="journal article" date="2015" name="Genome Announc.">
        <title>Expanding the biotechnology potential of lactobacilli through comparative genomics of 213 strains and associated genera.</title>
        <authorList>
            <person name="Sun Z."/>
            <person name="Harris H.M."/>
            <person name="McCann A."/>
            <person name="Guo C."/>
            <person name="Argimon S."/>
            <person name="Zhang W."/>
            <person name="Yang X."/>
            <person name="Jeffery I.B."/>
            <person name="Cooney J.C."/>
            <person name="Kagawa T.F."/>
            <person name="Liu W."/>
            <person name="Song Y."/>
            <person name="Salvetti E."/>
            <person name="Wrobel A."/>
            <person name="Rasinkangas P."/>
            <person name="Parkhill J."/>
            <person name="Rea M.C."/>
            <person name="O'Sullivan O."/>
            <person name="Ritari J."/>
            <person name="Douillard F.P."/>
            <person name="Paul Ross R."/>
            <person name="Yang R."/>
            <person name="Briner A.E."/>
            <person name="Felis G.E."/>
            <person name="de Vos W.M."/>
            <person name="Barrangou R."/>
            <person name="Klaenhammer T.R."/>
            <person name="Caufield P.W."/>
            <person name="Cui Y."/>
            <person name="Zhang H."/>
            <person name="O'Toole P.W."/>
        </authorList>
    </citation>
    <scope>NUCLEOTIDE SEQUENCE [LARGE SCALE GENOMIC DNA]</scope>
    <source>
        <strain evidence="13 14">DSM 20515</strain>
    </source>
</reference>
<dbReference type="InterPro" id="IPR014729">
    <property type="entry name" value="Rossmann-like_a/b/a_fold"/>
</dbReference>
<dbReference type="UniPathway" id="UPA00277">
    <property type="reaction ID" value="UER00407"/>
</dbReference>
<evidence type="ECO:0000256" key="2">
    <source>
        <dbReference type="ARBA" id="ARBA00010214"/>
    </source>
</evidence>
<dbReference type="GO" id="GO:0009398">
    <property type="term" value="P:FMN biosynthetic process"/>
    <property type="evidence" value="ECO:0007669"/>
    <property type="project" value="TreeGrafter"/>
</dbReference>
<keyword evidence="8" id="KW-0547">Nucleotide-binding</keyword>
<dbReference type="Pfam" id="PF06574">
    <property type="entry name" value="FAD_syn"/>
    <property type="match status" value="1"/>
</dbReference>
<keyword evidence="7" id="KW-0548">Nucleotidyltransferase</keyword>
<name>A0A0R2B6S8_SECCO</name>
<evidence type="ECO:0000313" key="14">
    <source>
        <dbReference type="Proteomes" id="UP000051845"/>
    </source>
</evidence>
<keyword evidence="6" id="KW-0808">Transferase</keyword>
<dbReference type="AlphaFoldDB" id="A0A0R2B6S8"/>
<gene>
    <name evidence="13" type="ORF">FC82_GL002759</name>
</gene>
<evidence type="ECO:0000256" key="11">
    <source>
        <dbReference type="ARBA" id="ARBA00049494"/>
    </source>
</evidence>
<keyword evidence="10" id="KW-0067">ATP-binding</keyword>
<dbReference type="GO" id="GO:0006747">
    <property type="term" value="P:FAD biosynthetic process"/>
    <property type="evidence" value="ECO:0007669"/>
    <property type="project" value="UniProtKB-UniPathway"/>
</dbReference>
<evidence type="ECO:0000256" key="9">
    <source>
        <dbReference type="ARBA" id="ARBA00022827"/>
    </source>
</evidence>
<comment type="pathway">
    <text evidence="1">Cofactor biosynthesis; FAD biosynthesis; FAD from FMN: step 1/1.</text>
</comment>
<dbReference type="GO" id="GO:0003919">
    <property type="term" value="F:FMN adenylyltransferase activity"/>
    <property type="evidence" value="ECO:0007669"/>
    <property type="project" value="UniProtKB-EC"/>
</dbReference>
<evidence type="ECO:0000256" key="1">
    <source>
        <dbReference type="ARBA" id="ARBA00004726"/>
    </source>
</evidence>
<proteinExistence type="inferred from homology"/>
<dbReference type="CDD" id="cd02064">
    <property type="entry name" value="FAD_synthetase_N"/>
    <property type="match status" value="1"/>
</dbReference>
<evidence type="ECO:0000259" key="12">
    <source>
        <dbReference type="Pfam" id="PF06574"/>
    </source>
</evidence>
<comment type="similarity">
    <text evidence="2">Belongs to the RibF family.</text>
</comment>
<dbReference type="InterPro" id="IPR004821">
    <property type="entry name" value="Cyt_trans-like"/>
</dbReference>
<dbReference type="GO" id="GO:0009231">
    <property type="term" value="P:riboflavin biosynthetic process"/>
    <property type="evidence" value="ECO:0007669"/>
    <property type="project" value="InterPro"/>
</dbReference>
<comment type="catalytic activity">
    <reaction evidence="11">
        <text>FMN + ATP + H(+) = FAD + diphosphate</text>
        <dbReference type="Rhea" id="RHEA:17237"/>
        <dbReference type="ChEBI" id="CHEBI:15378"/>
        <dbReference type="ChEBI" id="CHEBI:30616"/>
        <dbReference type="ChEBI" id="CHEBI:33019"/>
        <dbReference type="ChEBI" id="CHEBI:57692"/>
        <dbReference type="ChEBI" id="CHEBI:58210"/>
        <dbReference type="EC" id="2.7.7.2"/>
    </reaction>
</comment>
<dbReference type="GO" id="GO:0008531">
    <property type="term" value="F:riboflavin kinase activity"/>
    <property type="evidence" value="ECO:0007669"/>
    <property type="project" value="TreeGrafter"/>
</dbReference>
<dbReference type="Gene3D" id="3.40.50.620">
    <property type="entry name" value="HUPs"/>
    <property type="match status" value="1"/>
</dbReference>
<evidence type="ECO:0000256" key="6">
    <source>
        <dbReference type="ARBA" id="ARBA00022679"/>
    </source>
</evidence>
<comment type="caution">
    <text evidence="13">The sequence shown here is derived from an EMBL/GenBank/DDBJ whole genome shotgun (WGS) entry which is preliminary data.</text>
</comment>
<dbReference type="GO" id="GO:0005524">
    <property type="term" value="F:ATP binding"/>
    <property type="evidence" value="ECO:0007669"/>
    <property type="project" value="UniProtKB-KW"/>
</dbReference>
<evidence type="ECO:0000256" key="5">
    <source>
        <dbReference type="ARBA" id="ARBA00022643"/>
    </source>
</evidence>
<dbReference type="FunFam" id="3.40.50.620:FF:000021">
    <property type="entry name" value="Riboflavin biosynthesis protein"/>
    <property type="match status" value="1"/>
</dbReference>
<keyword evidence="9" id="KW-0274">FAD</keyword>
<organism evidence="13 14">
    <name type="scientific">Secundilactobacillus collinoides DSM 20515 = JCM 1123</name>
    <dbReference type="NCBI Taxonomy" id="1423733"/>
    <lineage>
        <taxon>Bacteria</taxon>
        <taxon>Bacillati</taxon>
        <taxon>Bacillota</taxon>
        <taxon>Bacilli</taxon>
        <taxon>Lactobacillales</taxon>
        <taxon>Lactobacillaceae</taxon>
        <taxon>Secundilactobacillus</taxon>
    </lineage>
</organism>
<dbReference type="PANTHER" id="PTHR22749:SF6">
    <property type="entry name" value="RIBOFLAVIN KINASE"/>
    <property type="match status" value="1"/>
</dbReference>
<dbReference type="InterPro" id="IPR015864">
    <property type="entry name" value="FAD_synthase"/>
</dbReference>
<keyword evidence="4" id="KW-0285">Flavoprotein</keyword>
<dbReference type="NCBIfam" id="TIGR00125">
    <property type="entry name" value="cyt_tran_rel"/>
    <property type="match status" value="1"/>
</dbReference>
<dbReference type="SUPFAM" id="SSF52374">
    <property type="entry name" value="Nucleotidylyl transferase"/>
    <property type="match status" value="1"/>
</dbReference>
<keyword evidence="13" id="KW-0418">Kinase</keyword>
<evidence type="ECO:0000256" key="8">
    <source>
        <dbReference type="ARBA" id="ARBA00022741"/>
    </source>
</evidence>
<accession>A0A0R2B6S8</accession>
<protein>
    <recommendedName>
        <fullName evidence="3">FAD synthase</fullName>
        <ecNumber evidence="3">2.7.7.2</ecNumber>
    </recommendedName>
</protein>
<keyword evidence="5" id="KW-0288">FMN</keyword>
<evidence type="ECO:0000313" key="13">
    <source>
        <dbReference type="EMBL" id="KRM74816.1"/>
    </source>
</evidence>
<dbReference type="EMBL" id="AYYR01000067">
    <property type="protein sequence ID" value="KRM74816.1"/>
    <property type="molecule type" value="Genomic_DNA"/>
</dbReference>
<dbReference type="PATRIC" id="fig|1423733.4.peg.2884"/>
<dbReference type="InterPro" id="IPR023468">
    <property type="entry name" value="Riboflavin_kinase"/>
</dbReference>
<dbReference type="Proteomes" id="UP000051845">
    <property type="component" value="Unassembled WGS sequence"/>
</dbReference>
<dbReference type="RefSeq" id="WP_056997030.1">
    <property type="nucleotide sequence ID" value="NZ_AYYR01000067.1"/>
</dbReference>
<evidence type="ECO:0000256" key="10">
    <source>
        <dbReference type="ARBA" id="ARBA00022840"/>
    </source>
</evidence>
<evidence type="ECO:0000256" key="3">
    <source>
        <dbReference type="ARBA" id="ARBA00012393"/>
    </source>
</evidence>
<dbReference type="PANTHER" id="PTHR22749">
    <property type="entry name" value="RIBOFLAVIN KINASE/FMN ADENYLYLTRANSFERASE"/>
    <property type="match status" value="1"/>
</dbReference>
<feature type="domain" description="FAD synthetase" evidence="12">
    <location>
        <begin position="16"/>
        <end position="168"/>
    </location>
</feature>
<sequence>MKVIALNAQKLNQMPKQAPIVLALGFFDGVHQGHQQVIQTAKRLADERHLPLAVMTFNRHASRLFQPDSPFRYLNTIDQKTAHMAENEVNLLYIADFDQRLAGLTPTEFVDQYLLKLNAQAVVAGFDYTFGRGGSHGMADLDRLSDGRFDVVTVKQLTERREKVSSTRIRHLIGHGEIKAANALLGYAYELTGQLTAAHHLLIITPDSPLQQLPAAGRYFCIVRDDHLQEPAVVTVEENQQITVMLSGIKPQDNAPISVKVTWLQQLSVDTAELVLPSRRVAEG</sequence>
<evidence type="ECO:0000256" key="7">
    <source>
        <dbReference type="ARBA" id="ARBA00022695"/>
    </source>
</evidence>